<evidence type="ECO:0000313" key="3">
    <source>
        <dbReference type="Proteomes" id="UP001140074"/>
    </source>
</evidence>
<evidence type="ECO:0000259" key="1">
    <source>
        <dbReference type="PROSITE" id="PS50191"/>
    </source>
</evidence>
<dbReference type="PROSITE" id="PS50191">
    <property type="entry name" value="CRAL_TRIO"/>
    <property type="match status" value="1"/>
</dbReference>
<dbReference type="SUPFAM" id="SSF52087">
    <property type="entry name" value="CRAL/TRIO domain"/>
    <property type="match status" value="1"/>
</dbReference>
<dbReference type="EMBL" id="JANBUY010000155">
    <property type="protein sequence ID" value="KAJ2862690.1"/>
    <property type="molecule type" value="Genomic_DNA"/>
</dbReference>
<reference evidence="2" key="1">
    <citation type="submission" date="2022-07" db="EMBL/GenBank/DDBJ databases">
        <title>Phylogenomic reconstructions and comparative analyses of Kickxellomycotina fungi.</title>
        <authorList>
            <person name="Reynolds N.K."/>
            <person name="Stajich J.E."/>
            <person name="Barry K."/>
            <person name="Grigoriev I.V."/>
            <person name="Crous P."/>
            <person name="Smith M.E."/>
        </authorList>
    </citation>
    <scope>NUCLEOTIDE SEQUENCE</scope>
    <source>
        <strain evidence="2">RSA 476</strain>
    </source>
</reference>
<dbReference type="InterPro" id="IPR052432">
    <property type="entry name" value="PITP/CRAL-TRIO"/>
</dbReference>
<dbReference type="InterPro" id="IPR011074">
    <property type="entry name" value="CRAL/TRIO_N_dom"/>
</dbReference>
<dbReference type="PANTHER" id="PTHR46590:SF1">
    <property type="entry name" value="PHOSPHATIDYLINOSITOL TRANSFER PROTEIN CSR1"/>
    <property type="match status" value="1"/>
</dbReference>
<dbReference type="CDD" id="cd00170">
    <property type="entry name" value="SEC14"/>
    <property type="match status" value="1"/>
</dbReference>
<dbReference type="InterPro" id="IPR001251">
    <property type="entry name" value="CRAL-TRIO_dom"/>
</dbReference>
<dbReference type="InterPro" id="IPR036273">
    <property type="entry name" value="CRAL/TRIO_N_dom_sf"/>
</dbReference>
<dbReference type="SMART" id="SM01100">
    <property type="entry name" value="CRAL_TRIO_N"/>
    <property type="match status" value="1"/>
</dbReference>
<keyword evidence="3" id="KW-1185">Reference proteome</keyword>
<comment type="caution">
    <text evidence="2">The sequence shown here is derived from an EMBL/GenBank/DDBJ whole genome shotgun (WGS) entry which is preliminary data.</text>
</comment>
<feature type="domain" description="CRAL-TRIO" evidence="1">
    <location>
        <begin position="188"/>
        <end position="345"/>
    </location>
</feature>
<accession>A0A9W8II98</accession>
<dbReference type="Proteomes" id="UP001140074">
    <property type="component" value="Unassembled WGS sequence"/>
</dbReference>
<dbReference type="InterPro" id="IPR036865">
    <property type="entry name" value="CRAL-TRIO_dom_sf"/>
</dbReference>
<dbReference type="SUPFAM" id="SSF46938">
    <property type="entry name" value="CRAL/TRIO N-terminal domain"/>
    <property type="match status" value="1"/>
</dbReference>
<dbReference type="PANTHER" id="PTHR46590">
    <property type="entry name" value="PHOSPHATIDYLINOSITOL TRANSFER PROTEIN CSR1-RELATED"/>
    <property type="match status" value="1"/>
</dbReference>
<name>A0A9W8II98_9FUNG</name>
<dbReference type="SMART" id="SM00516">
    <property type="entry name" value="SEC14"/>
    <property type="match status" value="1"/>
</dbReference>
<dbReference type="Pfam" id="PF00650">
    <property type="entry name" value="CRAL_TRIO"/>
    <property type="match status" value="1"/>
</dbReference>
<dbReference type="Gene3D" id="3.40.525.10">
    <property type="entry name" value="CRAL-TRIO lipid binding domain"/>
    <property type="match status" value="1"/>
</dbReference>
<evidence type="ECO:0000313" key="2">
    <source>
        <dbReference type="EMBL" id="KAJ2862690.1"/>
    </source>
</evidence>
<proteinExistence type="predicted"/>
<sequence>MTVPNIPDVQEAYKSGTRIVVGSVGNLTADQELALKELWIKTLSHIESTAAVPIKVTNDQVHADSLIAAGISADQPEAVAKWYADNKSKVEDIKYQTVGDKLYLDGKHHPIIPGSFKPLFGDDPSSRLFRSTFWKACTLYSSPDSYLLSFLRATSWNVNAAFDKVVHSVKWRASQAIDKLMWDGELAQNKKLMESGLSIKVGLDRLAFPIIVVRVRLNVARERGEGTVEKFAAYTLERAAIIARDHGERATLLYDFSGFKLDNIDTAFIKTLVTMINESYPQTLNATIMFVNSWLFTGVWKLVRSWLDPVIAKRTFIAKDIEQLSAFVDRSQIMVDMGGELKYCYSFSYPTKEDNAQMFDVEGRQQAENALKEAVAAFEQETSAWVSGSGVNSYNAKSRTEAAASFSDAALKLDPYIRARFTSERLSK</sequence>
<organism evidence="2 3">
    <name type="scientific">Coemansia aciculifera</name>
    <dbReference type="NCBI Taxonomy" id="417176"/>
    <lineage>
        <taxon>Eukaryota</taxon>
        <taxon>Fungi</taxon>
        <taxon>Fungi incertae sedis</taxon>
        <taxon>Zoopagomycota</taxon>
        <taxon>Kickxellomycotina</taxon>
        <taxon>Kickxellomycetes</taxon>
        <taxon>Kickxellales</taxon>
        <taxon>Kickxellaceae</taxon>
        <taxon>Coemansia</taxon>
    </lineage>
</organism>
<gene>
    <name evidence="2" type="primary">CSR1_3</name>
    <name evidence="2" type="ORF">GGH94_004104</name>
</gene>
<dbReference type="AlphaFoldDB" id="A0A9W8II98"/>
<protein>
    <submittedName>
        <fullName evidence="2">Phosphatidylinositol transfer protein csr1</fullName>
    </submittedName>
</protein>